<dbReference type="SUPFAM" id="SSF143870">
    <property type="entry name" value="PF0523-like"/>
    <property type="match status" value="1"/>
</dbReference>
<dbReference type="AlphaFoldDB" id="F2TWG8"/>
<evidence type="ECO:0000313" key="6">
    <source>
        <dbReference type="EMBL" id="EGD72414.1"/>
    </source>
</evidence>
<gene>
    <name evidence="6" type="ORF">PTSG_00434</name>
</gene>
<comment type="subcellular location">
    <subcellularLocation>
        <location evidence="1">Nucleus</location>
    </subcellularLocation>
</comment>
<dbReference type="PANTHER" id="PTHR15840:SF10">
    <property type="entry name" value="EKC_KEOPS COMPLEX SUBUNIT TPRKB"/>
    <property type="match status" value="1"/>
</dbReference>
<evidence type="ECO:0000256" key="1">
    <source>
        <dbReference type="ARBA" id="ARBA00004123"/>
    </source>
</evidence>
<evidence type="ECO:0000256" key="5">
    <source>
        <dbReference type="RuleBase" id="RU004398"/>
    </source>
</evidence>
<evidence type="ECO:0000313" key="7">
    <source>
        <dbReference type="Proteomes" id="UP000007799"/>
    </source>
</evidence>
<dbReference type="InterPro" id="IPR013926">
    <property type="entry name" value="CGI121/TPRKB"/>
</dbReference>
<dbReference type="GeneID" id="16067739"/>
<dbReference type="GO" id="GO:0000408">
    <property type="term" value="C:EKC/KEOPS complex"/>
    <property type="evidence" value="ECO:0007669"/>
    <property type="project" value="TreeGrafter"/>
</dbReference>
<dbReference type="Gene3D" id="3.30.2380.10">
    <property type="entry name" value="CGI121/TPRKB"/>
    <property type="match status" value="1"/>
</dbReference>
<dbReference type="KEGG" id="sre:PTSG_00434"/>
<organism evidence="7">
    <name type="scientific">Salpingoeca rosetta (strain ATCC 50818 / BSB-021)</name>
    <dbReference type="NCBI Taxonomy" id="946362"/>
    <lineage>
        <taxon>Eukaryota</taxon>
        <taxon>Choanoflagellata</taxon>
        <taxon>Craspedida</taxon>
        <taxon>Salpingoecidae</taxon>
        <taxon>Salpingoeca</taxon>
    </lineage>
</organism>
<reference evidence="6" key="1">
    <citation type="submission" date="2009-08" db="EMBL/GenBank/DDBJ databases">
        <title>Annotation of Salpingoeca rosetta.</title>
        <authorList>
            <consortium name="The Broad Institute Genome Sequencing Platform"/>
            <person name="Russ C."/>
            <person name="Cuomo C."/>
            <person name="Burger G."/>
            <person name="Gray M.W."/>
            <person name="Holland P.W.H."/>
            <person name="King N."/>
            <person name="Lang F.B.F."/>
            <person name="Roger A.J."/>
            <person name="Ruiz-Trillo I."/>
            <person name="Young S.K."/>
            <person name="Zeng Q."/>
            <person name="Gargeya S."/>
            <person name="Alvarado L."/>
            <person name="Berlin A."/>
            <person name="Chapman S.B."/>
            <person name="Chen Z."/>
            <person name="Freedman E."/>
            <person name="Gellesch M."/>
            <person name="Goldberg J."/>
            <person name="Griggs A."/>
            <person name="Gujja S."/>
            <person name="Heilman E."/>
            <person name="Heiman D."/>
            <person name="Howarth C."/>
            <person name="Mehta T."/>
            <person name="Neiman D."/>
            <person name="Pearson M."/>
            <person name="Roberts A."/>
            <person name="Saif S."/>
            <person name="Shea T."/>
            <person name="Shenoy N."/>
            <person name="Sisk P."/>
            <person name="Stolte C."/>
            <person name="Sykes S."/>
            <person name="White J."/>
            <person name="Yandava C."/>
            <person name="Haas B."/>
            <person name="Nusbaum C."/>
            <person name="Birren B."/>
        </authorList>
    </citation>
    <scope>NUCLEOTIDE SEQUENCE [LARGE SCALE GENOMIC DNA]</scope>
    <source>
        <strain evidence="6">ATCC 50818</strain>
    </source>
</reference>
<dbReference type="STRING" id="946362.F2TWG8"/>
<evidence type="ECO:0000256" key="2">
    <source>
        <dbReference type="ARBA" id="ARBA00005546"/>
    </source>
</evidence>
<dbReference type="Proteomes" id="UP000007799">
    <property type="component" value="Unassembled WGS sequence"/>
</dbReference>
<keyword evidence="3" id="KW-0819">tRNA processing</keyword>
<dbReference type="InterPro" id="IPR036504">
    <property type="entry name" value="CGI121/TPRKB_sf"/>
</dbReference>
<keyword evidence="7" id="KW-1185">Reference proteome</keyword>
<comment type="similarity">
    <text evidence="2 5">Belongs to the CGI121/TPRKB family.</text>
</comment>
<protein>
    <submittedName>
        <fullName evidence="6">Uncharacterized protein</fullName>
    </submittedName>
</protein>
<dbReference type="GO" id="GO:0005634">
    <property type="term" value="C:nucleus"/>
    <property type="evidence" value="ECO:0007669"/>
    <property type="project" value="UniProtKB-SubCell"/>
</dbReference>
<dbReference type="RefSeq" id="XP_004998983.1">
    <property type="nucleotide sequence ID" value="XM_004998926.1"/>
</dbReference>
<dbReference type="FunCoup" id="F2TWG8">
    <property type="interactions" value="1130"/>
</dbReference>
<dbReference type="EMBL" id="GL832955">
    <property type="protein sequence ID" value="EGD72414.1"/>
    <property type="molecule type" value="Genomic_DNA"/>
</dbReference>
<evidence type="ECO:0000256" key="4">
    <source>
        <dbReference type="ARBA" id="ARBA00023242"/>
    </source>
</evidence>
<evidence type="ECO:0000256" key="3">
    <source>
        <dbReference type="ARBA" id="ARBA00022694"/>
    </source>
</evidence>
<proteinExistence type="inferred from homology"/>
<dbReference type="eggNOG" id="KOG4066">
    <property type="taxonomic scope" value="Eukaryota"/>
</dbReference>
<keyword evidence="4 5" id="KW-0539">Nucleus</keyword>
<accession>F2TWG8</accession>
<name>F2TWG8_SALR5</name>
<dbReference type="OrthoDB" id="329139at2759"/>
<dbReference type="InParanoid" id="F2TWG8"/>
<dbReference type="GO" id="GO:0005829">
    <property type="term" value="C:cytosol"/>
    <property type="evidence" value="ECO:0007669"/>
    <property type="project" value="TreeGrafter"/>
</dbReference>
<sequence length="178" mass="18892">MSSAAERVVVEDGAVVLATVVRGVKNMGEVLKGVRSGALQACFIKASMVPDLFVAAVAARHALEAQKAENMTTRNVNTEILYSLYPGRQITTAFATLGPAETDTDVLVMVLATSDKDDSQLSQVLDAIDGTVAPVSELHELYDAAAIAKLYGIKCEGRPVDDIVNDVVTKMALKGLRK</sequence>
<dbReference type="OMA" id="ICIQFRR"/>
<dbReference type="GO" id="GO:0002949">
    <property type="term" value="P:tRNA threonylcarbamoyladenosine modification"/>
    <property type="evidence" value="ECO:0007669"/>
    <property type="project" value="TreeGrafter"/>
</dbReference>
<dbReference type="PANTHER" id="PTHR15840">
    <property type="entry name" value="CGI-121 FAMILY MEMBER"/>
    <property type="match status" value="1"/>
</dbReference>
<dbReference type="Pfam" id="PF08617">
    <property type="entry name" value="CGI-121"/>
    <property type="match status" value="1"/>
</dbReference>